<feature type="domain" description="RNA polymerase sigma-70 ECF-like HTH" evidence="5">
    <location>
        <begin position="10"/>
        <end position="190"/>
    </location>
</feature>
<evidence type="ECO:0000256" key="3">
    <source>
        <dbReference type="ARBA" id="ARBA00023163"/>
    </source>
</evidence>
<dbReference type="InterPro" id="IPR013324">
    <property type="entry name" value="RNA_pol_sigma_r3/r4-like"/>
</dbReference>
<dbReference type="Gene3D" id="1.10.10.10">
    <property type="entry name" value="Winged helix-like DNA-binding domain superfamily/Winged helix DNA-binding domain"/>
    <property type="match status" value="1"/>
</dbReference>
<dbReference type="AlphaFoldDB" id="A0A8A4TGL6"/>
<dbReference type="Pfam" id="PF07638">
    <property type="entry name" value="Sigma70_ECF"/>
    <property type="match status" value="1"/>
</dbReference>
<evidence type="ECO:0000256" key="2">
    <source>
        <dbReference type="ARBA" id="ARBA00023082"/>
    </source>
</evidence>
<dbReference type="InterPro" id="IPR039425">
    <property type="entry name" value="RNA_pol_sigma-70-like"/>
</dbReference>
<dbReference type="EMBL" id="CP071793">
    <property type="protein sequence ID" value="QTD48354.1"/>
    <property type="molecule type" value="Genomic_DNA"/>
</dbReference>
<name>A0A8A4TGL6_SULCO</name>
<dbReference type="PANTHER" id="PTHR43133:SF39">
    <property type="entry name" value="SIMILAR TO RNA POLYMERASE SIGMA-E FACTOR"/>
    <property type="match status" value="1"/>
</dbReference>
<gene>
    <name evidence="6" type="ORF">J3U87_22470</name>
</gene>
<dbReference type="InterPro" id="IPR014284">
    <property type="entry name" value="RNA_pol_sigma-70_dom"/>
</dbReference>
<evidence type="ECO:0000313" key="6">
    <source>
        <dbReference type="EMBL" id="QTD48354.1"/>
    </source>
</evidence>
<dbReference type="NCBIfam" id="TIGR02937">
    <property type="entry name" value="sigma70-ECF"/>
    <property type="match status" value="1"/>
</dbReference>
<dbReference type="RefSeq" id="WP_237378008.1">
    <property type="nucleotide sequence ID" value="NZ_CP071793.1"/>
</dbReference>
<feature type="compositionally biased region" description="Basic and acidic residues" evidence="4">
    <location>
        <begin position="113"/>
        <end position="122"/>
    </location>
</feature>
<dbReference type="InterPro" id="IPR053812">
    <property type="entry name" value="HTH_Sigma70_ECF-like"/>
</dbReference>
<keyword evidence="7" id="KW-1185">Reference proteome</keyword>
<dbReference type="GO" id="GO:0016987">
    <property type="term" value="F:sigma factor activity"/>
    <property type="evidence" value="ECO:0007669"/>
    <property type="project" value="UniProtKB-KW"/>
</dbReference>
<accession>A0A8A4TGL6</accession>
<dbReference type="Proteomes" id="UP000663929">
    <property type="component" value="Chromosome"/>
</dbReference>
<keyword evidence="1" id="KW-0805">Transcription regulation</keyword>
<evidence type="ECO:0000313" key="7">
    <source>
        <dbReference type="Proteomes" id="UP000663929"/>
    </source>
</evidence>
<reference evidence="6" key="1">
    <citation type="submission" date="2021-03" db="EMBL/GenBank/DDBJ databases">
        <title>Acanthopleuribacteraceae sp. M133.</title>
        <authorList>
            <person name="Wang G."/>
        </authorList>
    </citation>
    <scope>NUCLEOTIDE SEQUENCE</scope>
    <source>
        <strain evidence="6">M133</strain>
    </source>
</reference>
<sequence>MFESDPLAPITQLLQAWSEGDASALETLTPLVYGELHRIANGLFAAHGAPKDIQPTALISEFFLKLIKSKPQKWPNRRMFFASASRQMRQILADLARKRRSLKRGSGQPDLPLDEHRDGDGEPPRALDLLVLDDCLERLRARDPQQATIVELRFFWGLSWDEIADLLGVSERTARAKWALARVWLYSQMRGGDDCEGPLD</sequence>
<keyword evidence="2" id="KW-0731">Sigma factor</keyword>
<dbReference type="PANTHER" id="PTHR43133">
    <property type="entry name" value="RNA POLYMERASE ECF-TYPE SIGMA FACTO"/>
    <property type="match status" value="1"/>
</dbReference>
<evidence type="ECO:0000256" key="4">
    <source>
        <dbReference type="SAM" id="MobiDB-lite"/>
    </source>
</evidence>
<dbReference type="NCBIfam" id="TIGR02999">
    <property type="entry name" value="Sig-70_X6"/>
    <property type="match status" value="1"/>
</dbReference>
<evidence type="ECO:0000259" key="5">
    <source>
        <dbReference type="Pfam" id="PF07638"/>
    </source>
</evidence>
<proteinExistence type="predicted"/>
<dbReference type="GO" id="GO:0006352">
    <property type="term" value="P:DNA-templated transcription initiation"/>
    <property type="evidence" value="ECO:0007669"/>
    <property type="project" value="InterPro"/>
</dbReference>
<dbReference type="InterPro" id="IPR036388">
    <property type="entry name" value="WH-like_DNA-bd_sf"/>
</dbReference>
<dbReference type="SUPFAM" id="SSF88659">
    <property type="entry name" value="Sigma3 and sigma4 domains of RNA polymerase sigma factors"/>
    <property type="match status" value="1"/>
</dbReference>
<dbReference type="InterPro" id="IPR011517">
    <property type="entry name" value="RNA_pol_sigma70_ECF-like"/>
</dbReference>
<organism evidence="6 7">
    <name type="scientific">Sulfidibacter corallicola</name>
    <dbReference type="NCBI Taxonomy" id="2818388"/>
    <lineage>
        <taxon>Bacteria</taxon>
        <taxon>Pseudomonadati</taxon>
        <taxon>Acidobacteriota</taxon>
        <taxon>Holophagae</taxon>
        <taxon>Acanthopleuribacterales</taxon>
        <taxon>Acanthopleuribacteraceae</taxon>
        <taxon>Sulfidibacter</taxon>
    </lineage>
</organism>
<feature type="region of interest" description="Disordered" evidence="4">
    <location>
        <begin position="100"/>
        <end position="122"/>
    </location>
</feature>
<dbReference type="KEGG" id="scor:J3U87_22470"/>
<protein>
    <submittedName>
        <fullName evidence="6">Sigma-70 family RNA polymerase sigma factor</fullName>
    </submittedName>
</protein>
<keyword evidence="3" id="KW-0804">Transcription</keyword>
<evidence type="ECO:0000256" key="1">
    <source>
        <dbReference type="ARBA" id="ARBA00023015"/>
    </source>
</evidence>